<dbReference type="Proteomes" id="UP000008152">
    <property type="component" value="Chromosome II"/>
</dbReference>
<dbReference type="KEGG" id="vha:VIBHAR_05063"/>
<name>A7N368_VIBC1</name>
<dbReference type="EMBL" id="CP000790">
    <property type="protein sequence ID" value="ABU72970.1"/>
    <property type="molecule type" value="Genomic_DNA"/>
</dbReference>
<reference evidence="1 2" key="1">
    <citation type="submission" date="2007-08" db="EMBL/GenBank/DDBJ databases">
        <authorList>
            <consortium name="The Vibrio harveyi Genome Sequencing Project"/>
            <person name="Bassler B."/>
            <person name="Clifton S.W."/>
            <person name="Fulton L."/>
            <person name="Delehaunty K."/>
            <person name="Fronick C."/>
            <person name="Harrison M."/>
            <person name="Markivic C."/>
            <person name="Fulton R."/>
            <person name="Tin-Wollam A.-M."/>
            <person name="Shah N."/>
            <person name="Pepin K."/>
            <person name="Nash W."/>
            <person name="Thiruvilangam P."/>
            <person name="Bhonagiri V."/>
            <person name="Waters C."/>
            <person name="Tu K.C."/>
            <person name="Irgon J."/>
            <person name="Wilson R.K."/>
        </authorList>
    </citation>
    <scope>NUCLEOTIDE SEQUENCE [LARGE SCALE GENOMIC DNA]</scope>
    <source>
        <strain evidence="2">ATCC BAA-1116 / BB120</strain>
    </source>
</reference>
<sequence length="76" mass="8444">MAVPSLFDSQVTVSGSLAKVWLQLSSAQAEIIERSFMIKISASYKTNLHHIKSDVFNFTNVGFILTKEVELHSSSQ</sequence>
<protein>
    <submittedName>
        <fullName evidence="1">Uncharacterized protein</fullName>
    </submittedName>
</protein>
<evidence type="ECO:0000313" key="1">
    <source>
        <dbReference type="EMBL" id="ABU72970.1"/>
    </source>
</evidence>
<organism evidence="1 2">
    <name type="scientific">Vibrio campbellii (strain ATCC BAA-1116)</name>
    <dbReference type="NCBI Taxonomy" id="2902295"/>
    <lineage>
        <taxon>Bacteria</taxon>
        <taxon>Pseudomonadati</taxon>
        <taxon>Pseudomonadota</taxon>
        <taxon>Gammaproteobacteria</taxon>
        <taxon>Vibrionales</taxon>
        <taxon>Vibrionaceae</taxon>
        <taxon>Vibrio</taxon>
    </lineage>
</organism>
<accession>A7N368</accession>
<evidence type="ECO:0000313" key="2">
    <source>
        <dbReference type="Proteomes" id="UP000008152"/>
    </source>
</evidence>
<proteinExistence type="predicted"/>
<dbReference type="PATRIC" id="fig|338187.36.peg.3946"/>
<gene>
    <name evidence="1" type="ordered locus">VIBHAR_05063</name>
</gene>
<dbReference type="AlphaFoldDB" id="A7N368"/>